<accession>A0A9Q3D885</accession>
<feature type="compositionally biased region" description="Basic and acidic residues" evidence="1">
    <location>
        <begin position="8"/>
        <end position="20"/>
    </location>
</feature>
<evidence type="ECO:0000313" key="3">
    <source>
        <dbReference type="Proteomes" id="UP000765509"/>
    </source>
</evidence>
<reference evidence="2" key="1">
    <citation type="submission" date="2021-03" db="EMBL/GenBank/DDBJ databases">
        <title>Draft genome sequence of rust myrtle Austropuccinia psidii MF-1, a brazilian biotype.</title>
        <authorList>
            <person name="Quecine M.C."/>
            <person name="Pachon D.M.R."/>
            <person name="Bonatelli M.L."/>
            <person name="Correr F.H."/>
            <person name="Franceschini L.M."/>
            <person name="Leite T.F."/>
            <person name="Margarido G.R.A."/>
            <person name="Almeida C.A."/>
            <person name="Ferrarezi J.A."/>
            <person name="Labate C.A."/>
        </authorList>
    </citation>
    <scope>NUCLEOTIDE SEQUENCE</scope>
    <source>
        <strain evidence="2">MF-1</strain>
    </source>
</reference>
<organism evidence="2 3">
    <name type="scientific">Austropuccinia psidii MF-1</name>
    <dbReference type="NCBI Taxonomy" id="1389203"/>
    <lineage>
        <taxon>Eukaryota</taxon>
        <taxon>Fungi</taxon>
        <taxon>Dikarya</taxon>
        <taxon>Basidiomycota</taxon>
        <taxon>Pucciniomycotina</taxon>
        <taxon>Pucciniomycetes</taxon>
        <taxon>Pucciniales</taxon>
        <taxon>Sphaerophragmiaceae</taxon>
        <taxon>Austropuccinia</taxon>
    </lineage>
</organism>
<name>A0A9Q3D885_9BASI</name>
<protein>
    <submittedName>
        <fullName evidence="2">Uncharacterized protein</fullName>
    </submittedName>
</protein>
<proteinExistence type="predicted"/>
<dbReference type="EMBL" id="AVOT02014842">
    <property type="protein sequence ID" value="MBW0498664.1"/>
    <property type="molecule type" value="Genomic_DNA"/>
</dbReference>
<evidence type="ECO:0000313" key="2">
    <source>
        <dbReference type="EMBL" id="MBW0498664.1"/>
    </source>
</evidence>
<gene>
    <name evidence="2" type="ORF">O181_038379</name>
</gene>
<sequence length="93" mass="10373">MPIEYPEEGYHHSRESKTDETDSSSSSEKRRPPAHSSSLSAHHLAWELASALQQPTFRALRRQQSVSVESITSNSLAIRTLLCAPLAFSNTQH</sequence>
<comment type="caution">
    <text evidence="2">The sequence shown here is derived from an EMBL/GenBank/DDBJ whole genome shotgun (WGS) entry which is preliminary data.</text>
</comment>
<dbReference type="Proteomes" id="UP000765509">
    <property type="component" value="Unassembled WGS sequence"/>
</dbReference>
<feature type="region of interest" description="Disordered" evidence="1">
    <location>
        <begin position="1"/>
        <end position="40"/>
    </location>
</feature>
<keyword evidence="3" id="KW-1185">Reference proteome</keyword>
<dbReference type="AlphaFoldDB" id="A0A9Q3D885"/>
<evidence type="ECO:0000256" key="1">
    <source>
        <dbReference type="SAM" id="MobiDB-lite"/>
    </source>
</evidence>